<dbReference type="AlphaFoldDB" id="A0A9P3GS12"/>
<dbReference type="Proteomes" id="UP000703269">
    <property type="component" value="Unassembled WGS sequence"/>
</dbReference>
<reference evidence="1 2" key="1">
    <citation type="submission" date="2021-08" db="EMBL/GenBank/DDBJ databases">
        <title>Draft Genome Sequence of Phanerochaete sordida strain YK-624.</title>
        <authorList>
            <person name="Mori T."/>
            <person name="Dohra H."/>
            <person name="Suzuki T."/>
            <person name="Kawagishi H."/>
            <person name="Hirai H."/>
        </authorList>
    </citation>
    <scope>NUCLEOTIDE SEQUENCE [LARGE SCALE GENOMIC DNA]</scope>
    <source>
        <strain evidence="1 2">YK-624</strain>
    </source>
</reference>
<accession>A0A9P3GS12</accession>
<dbReference type="EMBL" id="BPQB01000155">
    <property type="protein sequence ID" value="GJF00448.1"/>
    <property type="molecule type" value="Genomic_DNA"/>
</dbReference>
<organism evidence="1 2">
    <name type="scientific">Phanerochaete sordida</name>
    <dbReference type="NCBI Taxonomy" id="48140"/>
    <lineage>
        <taxon>Eukaryota</taxon>
        <taxon>Fungi</taxon>
        <taxon>Dikarya</taxon>
        <taxon>Basidiomycota</taxon>
        <taxon>Agaricomycotina</taxon>
        <taxon>Agaricomycetes</taxon>
        <taxon>Polyporales</taxon>
        <taxon>Phanerochaetaceae</taxon>
        <taxon>Phanerochaete</taxon>
    </lineage>
</organism>
<evidence type="ECO:0000313" key="2">
    <source>
        <dbReference type="Proteomes" id="UP000703269"/>
    </source>
</evidence>
<evidence type="ECO:0000313" key="1">
    <source>
        <dbReference type="EMBL" id="GJF00448.1"/>
    </source>
</evidence>
<sequence length="119" mass="13753">MSQLPARREAVIGNRFVLWLTEDATFYGDSFAHFRMSTGPTQIQKVSRLGRRDVIPRRAEVAHVKRGLQDRSMRRGLARFRRELFVSARYGYIARLDGLLQMHAYFRACCSCSSGLRNI</sequence>
<comment type="caution">
    <text evidence="1">The sequence shown here is derived from an EMBL/GenBank/DDBJ whole genome shotgun (WGS) entry which is preliminary data.</text>
</comment>
<gene>
    <name evidence="1" type="ORF">PsYK624_167360</name>
</gene>
<name>A0A9P3GS12_9APHY</name>
<protein>
    <submittedName>
        <fullName evidence="1">Uncharacterized protein</fullName>
    </submittedName>
</protein>
<proteinExistence type="predicted"/>
<keyword evidence="2" id="KW-1185">Reference proteome</keyword>